<protein>
    <submittedName>
        <fullName evidence="1">Uncharacterized protein</fullName>
    </submittedName>
</protein>
<organism evidence="1">
    <name type="scientific">human gut metagenome</name>
    <dbReference type="NCBI Taxonomy" id="408170"/>
    <lineage>
        <taxon>unclassified sequences</taxon>
        <taxon>metagenomes</taxon>
        <taxon>organismal metagenomes</taxon>
    </lineage>
</organism>
<dbReference type="Pfam" id="PF06257">
    <property type="entry name" value="VEG"/>
    <property type="match status" value="1"/>
</dbReference>
<evidence type="ECO:0000313" key="1">
    <source>
        <dbReference type="EMBL" id="EKC74624.1"/>
    </source>
</evidence>
<dbReference type="GO" id="GO:0006355">
    <property type="term" value="P:regulation of DNA-templated transcription"/>
    <property type="evidence" value="ECO:0007669"/>
    <property type="project" value="InterPro"/>
</dbReference>
<gene>
    <name evidence="1" type="ORF">OBE_01789</name>
</gene>
<proteinExistence type="predicted"/>
<dbReference type="AlphaFoldDB" id="K1U3Z4"/>
<dbReference type="Gene3D" id="2.30.30.100">
    <property type="match status" value="1"/>
</dbReference>
<dbReference type="InterPro" id="IPR009366">
    <property type="entry name" value="Protein_Veg"/>
</dbReference>
<name>K1U3Z4_9ZZZZ</name>
<comment type="caution">
    <text evidence="1">The sequence shown here is derived from an EMBL/GenBank/DDBJ whole genome shotgun (WGS) entry which is preliminary data.</text>
</comment>
<sequence>MNKDALREKIQQKEGNDYFFVFNGSRNQVEKFSGTIIETYPSVFLVETREENPRIKSFSYNDVITSSLEIREK</sequence>
<accession>K1U3Z4</accession>
<reference evidence="1" key="1">
    <citation type="journal article" date="2013" name="Environ. Microbiol.">
        <title>Microbiota from the distal guts of lean and obese adolescents exhibit partial functional redundancy besides clear differences in community structure.</title>
        <authorList>
            <person name="Ferrer M."/>
            <person name="Ruiz A."/>
            <person name="Lanza F."/>
            <person name="Haange S.B."/>
            <person name="Oberbach A."/>
            <person name="Till H."/>
            <person name="Bargiela R."/>
            <person name="Campoy C."/>
            <person name="Segura M.T."/>
            <person name="Richter M."/>
            <person name="von Bergen M."/>
            <person name="Seifert J."/>
            <person name="Suarez A."/>
        </authorList>
    </citation>
    <scope>NUCLEOTIDE SEQUENCE</scope>
</reference>
<dbReference type="EMBL" id="AJWZ01001172">
    <property type="protein sequence ID" value="EKC74624.1"/>
    <property type="molecule type" value="Genomic_DNA"/>
</dbReference>